<accession>A0AA43KD59</accession>
<name>A0AA43KD59_9CYAN</name>
<feature type="region of interest" description="Disordered" evidence="1">
    <location>
        <begin position="173"/>
        <end position="245"/>
    </location>
</feature>
<keyword evidence="4" id="KW-1185">Reference proteome</keyword>
<evidence type="ECO:0000313" key="3">
    <source>
        <dbReference type="EMBL" id="MDH6062174.1"/>
    </source>
</evidence>
<dbReference type="EMBL" id="JANQDH010000119">
    <property type="protein sequence ID" value="MDH6062174.1"/>
    <property type="molecule type" value="Genomic_DNA"/>
</dbReference>
<reference evidence="3 4" key="1">
    <citation type="journal article" date="2023" name="J. Phycol.">
        <title>Chrysosporum ovalisporum is synonymous with the true-branching cyanobacterium Umezakia natans (Nostocales/Aphanizomenonaceae).</title>
        <authorList>
            <person name="McGregor G.B."/>
            <person name="Sendall B.C."/>
            <person name="Niiyama Y."/>
            <person name="Tuji A."/>
            <person name="Willis A."/>
        </authorList>
    </citation>
    <scope>NUCLEOTIDE SEQUENCE [LARGE SCALE GENOMIC DNA]</scope>
    <source>
        <strain evidence="3 4">ANA360D</strain>
    </source>
</reference>
<proteinExistence type="predicted"/>
<organism evidence="3 4">
    <name type="scientific">Chrysosporum bergii ANA360D</name>
    <dbReference type="NCBI Taxonomy" id="617107"/>
    <lineage>
        <taxon>Bacteria</taxon>
        <taxon>Bacillati</taxon>
        <taxon>Cyanobacteriota</taxon>
        <taxon>Cyanophyceae</taxon>
        <taxon>Nostocales</taxon>
        <taxon>Nodulariaceae</taxon>
        <taxon>Chrysosporum</taxon>
    </lineage>
</organism>
<feature type="compositionally biased region" description="Polar residues" evidence="1">
    <location>
        <begin position="78"/>
        <end position="108"/>
    </location>
</feature>
<feature type="compositionally biased region" description="Polar residues" evidence="1">
    <location>
        <begin position="117"/>
        <end position="135"/>
    </location>
</feature>
<dbReference type="RefSeq" id="WP_280656115.1">
    <property type="nucleotide sequence ID" value="NZ_JANQDH010000119.1"/>
</dbReference>
<dbReference type="AlphaFoldDB" id="A0AA43KD59"/>
<keyword evidence="2" id="KW-0472">Membrane</keyword>
<sequence length="377" mass="41048">MRSSIRDKRSIPTYEERRNTDSLSLWITAAITSVSLHLPIFWYMRSSNDLKPWFPEQSQTAVPIELIEISPLEKSRDTSNSQTLSPETTAPNTPSNDDTEAINSQPSRVSEGETKLENSQLPTQVSPEKTFSTPTIPKDDLPWNRREEVILGQGEPLPKDIPLVPLETPKVGEVADTGGDEPVPTPTGEVADTGADEPVPTPTGEVADTGADEPVPTPTGEVADTGADEPVPTPTGEVADTGGDEGVRMTFTPVNQMEINHLIQKGILTPDGLPDVLATHTGGNTKNLSSSYIFDDSQVEPVELLASLVIDNNGNFQQTEILQIEPVSLRSKKSLYEQVINDTFKNDRFLPAENKDGTKPELSNLFLRITIEPSSSE</sequence>
<evidence type="ECO:0000313" key="4">
    <source>
        <dbReference type="Proteomes" id="UP001159387"/>
    </source>
</evidence>
<keyword evidence="2" id="KW-1133">Transmembrane helix</keyword>
<keyword evidence="2" id="KW-0812">Transmembrane</keyword>
<evidence type="ECO:0000256" key="2">
    <source>
        <dbReference type="SAM" id="Phobius"/>
    </source>
</evidence>
<feature type="transmembrane region" description="Helical" evidence="2">
    <location>
        <begin position="23"/>
        <end position="44"/>
    </location>
</feature>
<gene>
    <name evidence="3" type="ORF">NWP17_17325</name>
</gene>
<protein>
    <submittedName>
        <fullName evidence="3">Uncharacterized protein</fullName>
    </submittedName>
</protein>
<evidence type="ECO:0000256" key="1">
    <source>
        <dbReference type="SAM" id="MobiDB-lite"/>
    </source>
</evidence>
<feature type="region of interest" description="Disordered" evidence="1">
    <location>
        <begin position="73"/>
        <end position="143"/>
    </location>
</feature>
<comment type="caution">
    <text evidence="3">The sequence shown here is derived from an EMBL/GenBank/DDBJ whole genome shotgun (WGS) entry which is preliminary data.</text>
</comment>
<dbReference type="Proteomes" id="UP001159387">
    <property type="component" value="Unassembled WGS sequence"/>
</dbReference>